<accession>A0A917EDR9</accession>
<evidence type="ECO:0000313" key="2">
    <source>
        <dbReference type="EMBL" id="GGE23339.1"/>
    </source>
</evidence>
<dbReference type="RefSeq" id="WP_188476552.1">
    <property type="nucleotide sequence ID" value="NZ_BMFJ01000001.1"/>
</dbReference>
<evidence type="ECO:0000256" key="1">
    <source>
        <dbReference type="SAM" id="Phobius"/>
    </source>
</evidence>
<proteinExistence type="predicted"/>
<keyword evidence="1" id="KW-1133">Transmembrane helix</keyword>
<evidence type="ECO:0000313" key="3">
    <source>
        <dbReference type="Proteomes" id="UP000612855"/>
    </source>
</evidence>
<dbReference type="Proteomes" id="UP000612855">
    <property type="component" value="Unassembled WGS sequence"/>
</dbReference>
<sequence length="229" mass="24402">MSQSDSFIDEVTEEVRRDKLFARMKKYGWIAVLAVIVIVGGATWYEIRQARVTAEAEALGDAMLTALEQGVPAERATALDAVATESPGAAAVRDFMRAAELTQGGDEAAAADLYRRIAADGELPLIYRSLASFRLLALTGDEMEPAALRSAYEDLAAPGAPLRLMALEQVAMTYVAEGNEEEALTRLQALLDEAGATPDLLRRVSQMIVVLGGTPGIADEQAGAAETTE</sequence>
<keyword evidence="1" id="KW-0812">Transmembrane</keyword>
<feature type="transmembrane region" description="Helical" evidence="1">
    <location>
        <begin position="27"/>
        <end position="45"/>
    </location>
</feature>
<protein>
    <recommendedName>
        <fullName evidence="4">Tetratricopeptide repeat-like domain-containing protein</fullName>
    </recommendedName>
</protein>
<gene>
    <name evidence="2" type="ORF">GCM10011360_09850</name>
</gene>
<reference evidence="3" key="1">
    <citation type="journal article" date="2019" name="Int. J. Syst. Evol. Microbiol.">
        <title>The Global Catalogue of Microorganisms (GCM) 10K type strain sequencing project: providing services to taxonomists for standard genome sequencing and annotation.</title>
        <authorList>
            <consortium name="The Broad Institute Genomics Platform"/>
            <consortium name="The Broad Institute Genome Sequencing Center for Infectious Disease"/>
            <person name="Wu L."/>
            <person name="Ma J."/>
        </authorList>
    </citation>
    <scope>NUCLEOTIDE SEQUENCE [LARGE SCALE GENOMIC DNA]</scope>
    <source>
        <strain evidence="3">CGMCC 1.12664</strain>
    </source>
</reference>
<keyword evidence="1" id="KW-0472">Membrane</keyword>
<dbReference type="AlphaFoldDB" id="A0A917EDR9"/>
<organism evidence="2 3">
    <name type="scientific">Primorskyibacter flagellatus</name>
    <dbReference type="NCBI Taxonomy" id="1387277"/>
    <lineage>
        <taxon>Bacteria</taxon>
        <taxon>Pseudomonadati</taxon>
        <taxon>Pseudomonadota</taxon>
        <taxon>Alphaproteobacteria</taxon>
        <taxon>Rhodobacterales</taxon>
        <taxon>Roseobacteraceae</taxon>
        <taxon>Primorskyibacter</taxon>
    </lineage>
</organism>
<keyword evidence="3" id="KW-1185">Reference proteome</keyword>
<dbReference type="EMBL" id="BMFJ01000001">
    <property type="protein sequence ID" value="GGE23339.1"/>
    <property type="molecule type" value="Genomic_DNA"/>
</dbReference>
<name>A0A917EDR9_9RHOB</name>
<comment type="caution">
    <text evidence="2">The sequence shown here is derived from an EMBL/GenBank/DDBJ whole genome shotgun (WGS) entry which is preliminary data.</text>
</comment>
<evidence type="ECO:0008006" key="4">
    <source>
        <dbReference type="Google" id="ProtNLM"/>
    </source>
</evidence>